<feature type="domain" description="SusD-like N-terminal" evidence="9">
    <location>
        <begin position="51"/>
        <end position="240"/>
    </location>
</feature>
<evidence type="ECO:0000256" key="5">
    <source>
        <dbReference type="ARBA" id="ARBA00023237"/>
    </source>
</evidence>
<accession>A0AA37HY92</accession>
<proteinExistence type="inferred from homology"/>
<dbReference type="Pfam" id="PF07980">
    <property type="entry name" value="SusD_RagB"/>
    <property type="match status" value="1"/>
</dbReference>
<reference evidence="10" key="1">
    <citation type="submission" date="2021-08" db="EMBL/GenBank/DDBJ databases">
        <title>Prevotella lacticifex sp. nov., isolated from rumen of cow.</title>
        <authorList>
            <person name="Shinkai T."/>
            <person name="Ikeyama N."/>
            <person name="Kumagai M."/>
            <person name="Ohmori H."/>
            <person name="Sakamoto M."/>
            <person name="Ohkuma M."/>
            <person name="Mitsumori M."/>
        </authorList>
    </citation>
    <scope>NUCLEOTIDE SEQUENCE</scope>
    <source>
        <strain evidence="10">DSM 11371</strain>
    </source>
</reference>
<dbReference type="AlphaFoldDB" id="A0AA37HY92"/>
<comment type="similarity">
    <text evidence="2">Belongs to the SusD family.</text>
</comment>
<protein>
    <submittedName>
        <fullName evidence="10">Membrane protein</fullName>
    </submittedName>
</protein>
<gene>
    <name evidence="10" type="ORF">PRRU23_21730</name>
</gene>
<evidence type="ECO:0000256" key="4">
    <source>
        <dbReference type="ARBA" id="ARBA00023136"/>
    </source>
</evidence>
<evidence type="ECO:0000259" key="8">
    <source>
        <dbReference type="Pfam" id="PF07980"/>
    </source>
</evidence>
<dbReference type="EMBL" id="BPTR01000001">
    <property type="protein sequence ID" value="GJG28473.1"/>
    <property type="molecule type" value="Genomic_DNA"/>
</dbReference>
<dbReference type="InterPro" id="IPR011990">
    <property type="entry name" value="TPR-like_helical_dom_sf"/>
</dbReference>
<dbReference type="InterPro" id="IPR033985">
    <property type="entry name" value="SusD-like_N"/>
</dbReference>
<keyword evidence="3 7" id="KW-0732">Signal</keyword>
<feature type="signal peptide" evidence="7">
    <location>
        <begin position="1"/>
        <end position="24"/>
    </location>
</feature>
<dbReference type="RefSeq" id="WP_006281854.1">
    <property type="nucleotide sequence ID" value="NZ_BPTR01000001.1"/>
</dbReference>
<comment type="subcellular location">
    <subcellularLocation>
        <location evidence="1">Cell outer membrane</location>
    </subcellularLocation>
</comment>
<evidence type="ECO:0000313" key="10">
    <source>
        <dbReference type="EMBL" id="GJG28473.1"/>
    </source>
</evidence>
<feature type="domain" description="RagB/SusD" evidence="8">
    <location>
        <begin position="328"/>
        <end position="540"/>
    </location>
</feature>
<comment type="caution">
    <text evidence="10">The sequence shown here is derived from an EMBL/GenBank/DDBJ whole genome shotgun (WGS) entry which is preliminary data.</text>
</comment>
<evidence type="ECO:0000256" key="3">
    <source>
        <dbReference type="ARBA" id="ARBA00022729"/>
    </source>
</evidence>
<sequence length="541" mass="61697">MKTIKSNIFLNRRLWLGSACLAGALTLTGCSESFLEEPLRGQQTIENYYTSEEEVEQQVTGCYQTLAFDDWWQIYKFYVMNDVVTDDEWMGNTTQDPGDYKPLAFYTGNTVEAGNGVQNFYQYRFKGIFQCNATINRSAGVIFQDENLKNRLMAEARFIRAFEYFELVRSFGGMPILTTITMPSEAAGIERASTEDTYAFIEQELLAAIPNLPLRSEQSSAEIGRITKGAAQGMLAKVYLYQEKYKEAEAQLQEVINSKEYKLLDNFGDVWSMDHNNSEESLFEYQTNSDISYNLGERISVVVGSRDDSGWSWGLPTSNLEKAFEEEGDSVRRLWTILHHNQTFIPNDDTYNEDNPYIITPSKHKSARANMKLYIPLAKRPDPYDAPHIPLNYRILRYADVLLMYAEVENALGKDAEAQDALNQVRKRVGLKNVTSTGTALRDAIRKERRLELALEGNRLFDLRRWTDDNGKKAICNVMGSNGSFVKYNLEQSTDEYEISNQKESSDKGANFKEGRDELYPIPNSEIIMSNGSLKQNPGYN</sequence>
<dbReference type="CDD" id="cd08977">
    <property type="entry name" value="SusD"/>
    <property type="match status" value="1"/>
</dbReference>
<keyword evidence="4" id="KW-0472">Membrane</keyword>
<organism evidence="10 11">
    <name type="scientific">Segatella bryantii</name>
    <name type="common">Prevotella bryantii</name>
    <dbReference type="NCBI Taxonomy" id="77095"/>
    <lineage>
        <taxon>Bacteria</taxon>
        <taxon>Pseudomonadati</taxon>
        <taxon>Bacteroidota</taxon>
        <taxon>Bacteroidia</taxon>
        <taxon>Bacteroidales</taxon>
        <taxon>Prevotellaceae</taxon>
        <taxon>Segatella</taxon>
    </lineage>
</organism>
<keyword evidence="5" id="KW-0998">Cell outer membrane</keyword>
<dbReference type="InterPro" id="IPR012944">
    <property type="entry name" value="SusD_RagB_dom"/>
</dbReference>
<evidence type="ECO:0000256" key="7">
    <source>
        <dbReference type="SAM" id="SignalP"/>
    </source>
</evidence>
<evidence type="ECO:0000256" key="1">
    <source>
        <dbReference type="ARBA" id="ARBA00004442"/>
    </source>
</evidence>
<dbReference type="Gene3D" id="1.25.40.390">
    <property type="match status" value="1"/>
</dbReference>
<feature type="chain" id="PRO_5041344023" evidence="7">
    <location>
        <begin position="25"/>
        <end position="541"/>
    </location>
</feature>
<dbReference type="GO" id="GO:0009279">
    <property type="term" value="C:cell outer membrane"/>
    <property type="evidence" value="ECO:0007669"/>
    <property type="project" value="UniProtKB-SubCell"/>
</dbReference>
<dbReference type="Pfam" id="PF14322">
    <property type="entry name" value="SusD-like_3"/>
    <property type="match status" value="1"/>
</dbReference>
<feature type="compositionally biased region" description="Basic and acidic residues" evidence="6">
    <location>
        <begin position="504"/>
        <end position="517"/>
    </location>
</feature>
<evidence type="ECO:0000259" key="9">
    <source>
        <dbReference type="Pfam" id="PF14322"/>
    </source>
</evidence>
<evidence type="ECO:0000256" key="6">
    <source>
        <dbReference type="SAM" id="MobiDB-lite"/>
    </source>
</evidence>
<name>A0AA37HY92_SEGBR</name>
<evidence type="ECO:0000313" key="11">
    <source>
        <dbReference type="Proteomes" id="UP000887043"/>
    </source>
</evidence>
<feature type="region of interest" description="Disordered" evidence="6">
    <location>
        <begin position="497"/>
        <end position="517"/>
    </location>
</feature>
<dbReference type="Proteomes" id="UP000887043">
    <property type="component" value="Unassembled WGS sequence"/>
</dbReference>
<dbReference type="SUPFAM" id="SSF48452">
    <property type="entry name" value="TPR-like"/>
    <property type="match status" value="1"/>
</dbReference>
<dbReference type="PROSITE" id="PS51257">
    <property type="entry name" value="PROKAR_LIPOPROTEIN"/>
    <property type="match status" value="1"/>
</dbReference>
<evidence type="ECO:0000256" key="2">
    <source>
        <dbReference type="ARBA" id="ARBA00006275"/>
    </source>
</evidence>